<dbReference type="EMBL" id="HBGJ01006589">
    <property type="protein sequence ID" value="CAD9245738.1"/>
    <property type="molecule type" value="Transcribed_RNA"/>
</dbReference>
<reference evidence="1" key="1">
    <citation type="submission" date="2021-01" db="EMBL/GenBank/DDBJ databases">
        <authorList>
            <person name="Corre E."/>
            <person name="Pelletier E."/>
            <person name="Niang G."/>
            <person name="Scheremetjew M."/>
            <person name="Finn R."/>
            <person name="Kale V."/>
            <person name="Holt S."/>
            <person name="Cochrane G."/>
            <person name="Meng A."/>
            <person name="Brown T."/>
            <person name="Cohen L."/>
        </authorList>
    </citation>
    <scope>NUCLEOTIDE SEQUENCE</scope>
    <source>
        <strain evidence="1">CCMP2877</strain>
    </source>
</reference>
<proteinExistence type="predicted"/>
<sequence>MDQLAAAAQKCVDGRCDVYERDAVIKNMLETRKDMRSEMAKINIFLKEIGYIDDENDIVNFTLKGALRALFGRSKNEPPAANTDGYATGFSGDVTPTKDFFRWDWHWKNPSFTRSD</sequence>
<organism evidence="1">
    <name type="scientific">Phaeomonas parva</name>
    <dbReference type="NCBI Taxonomy" id="124430"/>
    <lineage>
        <taxon>Eukaryota</taxon>
        <taxon>Sar</taxon>
        <taxon>Stramenopiles</taxon>
        <taxon>Ochrophyta</taxon>
        <taxon>Pinguiophyceae</taxon>
        <taxon>Pinguiochrysidales</taxon>
        <taxon>Pinguiochrysidaceae</taxon>
        <taxon>Phaeomonas</taxon>
    </lineage>
</organism>
<protein>
    <submittedName>
        <fullName evidence="1">Uncharacterized protein</fullName>
    </submittedName>
</protein>
<gene>
    <name evidence="1" type="ORF">PPAR1163_LOCUS4087</name>
</gene>
<accession>A0A7S1XLT2</accession>
<dbReference type="AlphaFoldDB" id="A0A7S1XLT2"/>
<evidence type="ECO:0000313" key="1">
    <source>
        <dbReference type="EMBL" id="CAD9245738.1"/>
    </source>
</evidence>
<name>A0A7S1XLT2_9STRA</name>